<dbReference type="PROSITE" id="PS50920">
    <property type="entry name" value="SOLCAR"/>
    <property type="match status" value="3"/>
</dbReference>
<dbReference type="EMBL" id="JAANIT010001067">
    <property type="protein sequence ID" value="KAG1542449.1"/>
    <property type="molecule type" value="Genomic_DNA"/>
</dbReference>
<dbReference type="InterPro" id="IPR044677">
    <property type="entry name" value="SLC25A3/Pic2/Mir1-like"/>
</dbReference>
<evidence type="ECO:0000313" key="14">
    <source>
        <dbReference type="EMBL" id="KAG1542449.1"/>
    </source>
</evidence>
<comment type="similarity">
    <text evidence="2 12">Belongs to the mitochondrial carrier (TC 2.A.29) family.</text>
</comment>
<feature type="repeat" description="Solcar" evidence="11">
    <location>
        <begin position="9"/>
        <end position="93"/>
    </location>
</feature>
<dbReference type="PANTHER" id="PTHR45671:SF10">
    <property type="entry name" value="SOLUTE CARRIER FAMILY 25 MEMBER 3"/>
    <property type="match status" value="1"/>
</dbReference>
<keyword evidence="10 11" id="KW-0472">Membrane</keyword>
<dbReference type="AlphaFoldDB" id="A0A9P6Y9B8"/>
<keyword evidence="5" id="KW-0677">Repeat</keyword>
<evidence type="ECO:0000256" key="3">
    <source>
        <dbReference type="ARBA" id="ARBA00022448"/>
    </source>
</evidence>
<reference evidence="14" key="1">
    <citation type="journal article" date="2020" name="Microb. Genom.">
        <title>Genetic diversity of clinical and environmental Mucorales isolates obtained from an investigation of mucormycosis cases among solid organ transplant recipients.</title>
        <authorList>
            <person name="Nguyen M.H."/>
            <person name="Kaul D."/>
            <person name="Muto C."/>
            <person name="Cheng S.J."/>
            <person name="Richter R.A."/>
            <person name="Bruno V.M."/>
            <person name="Liu G."/>
            <person name="Beyhan S."/>
            <person name="Sundermann A.J."/>
            <person name="Mounaud S."/>
            <person name="Pasculle A.W."/>
            <person name="Nierman W.C."/>
            <person name="Driscoll E."/>
            <person name="Cumbie R."/>
            <person name="Clancy C.J."/>
            <person name="Dupont C.L."/>
        </authorList>
    </citation>
    <scope>NUCLEOTIDE SEQUENCE</scope>
    <source>
        <strain evidence="14">GL16</strain>
    </source>
</reference>
<evidence type="ECO:0000256" key="1">
    <source>
        <dbReference type="ARBA" id="ARBA00004448"/>
    </source>
</evidence>
<evidence type="ECO:0000256" key="12">
    <source>
        <dbReference type="RuleBase" id="RU000488"/>
    </source>
</evidence>
<dbReference type="Pfam" id="PF00153">
    <property type="entry name" value="Mito_carr"/>
    <property type="match status" value="3"/>
</dbReference>
<feature type="domain" description="Essential protein Yae1 N-terminal" evidence="13">
    <location>
        <begin position="312"/>
        <end position="350"/>
    </location>
</feature>
<dbReference type="SUPFAM" id="SSF103506">
    <property type="entry name" value="Mitochondrial carrier"/>
    <property type="match status" value="1"/>
</dbReference>
<evidence type="ECO:0000256" key="10">
    <source>
        <dbReference type="ARBA" id="ARBA00023136"/>
    </source>
</evidence>
<feature type="repeat" description="Solcar" evidence="11">
    <location>
        <begin position="208"/>
        <end position="293"/>
    </location>
</feature>
<keyword evidence="9" id="KW-0496">Mitochondrion</keyword>
<dbReference type="GO" id="GO:1990547">
    <property type="term" value="P:mitochondrial phosphate ion transmembrane transport"/>
    <property type="evidence" value="ECO:0007669"/>
    <property type="project" value="InterPro"/>
</dbReference>
<dbReference type="GO" id="GO:0005315">
    <property type="term" value="F:phosphate transmembrane transporter activity"/>
    <property type="evidence" value="ECO:0007669"/>
    <property type="project" value="InterPro"/>
</dbReference>
<keyword evidence="3 12" id="KW-0813">Transport</keyword>
<evidence type="ECO:0000256" key="6">
    <source>
        <dbReference type="ARBA" id="ARBA00022792"/>
    </source>
</evidence>
<comment type="caution">
    <text evidence="14">The sequence shown here is derived from an EMBL/GenBank/DDBJ whole genome shotgun (WGS) entry which is preliminary data.</text>
</comment>
<sequence>MTIELYSTNYFIACAAGGVLACGPTHTLVTPLDLVKCRNQVNPGLYKSVFDGWRTIVKNEGFRGVFTGIGPTAIGYSLQGAGKYGFYELFKVKYSKIVGEENAHKYRTFVYLGASASAELIADVFLCPMEALKVRMQTSVPPFAKTTSEGFKKILATEGINGFYKGLMPLWGRQVPYTMVKFASFERTVEFLYKTFMPKPKSEYNKFQQLGVSFAGGYIAGVLCAVVSHPADVLVSKLNNLSGTAAGQKKPSALEVAKQLGLKGLWTGLGPRIVMIGTLTGLQWLFYDTFKVNVGLPTTGGGEDQKKFQEHGFDDGFKDGEKSGELEGRIFGCEKAFDLGKEIGFYSGCVDMWYQLSAEYPEMISSKLTRQLEGLQKTIDQFPDYNDHEVDLFALKDKMKNKLRVISSLLGVQQKYSSVETPKMTY</sequence>
<dbReference type="Proteomes" id="UP000717996">
    <property type="component" value="Unassembled WGS sequence"/>
</dbReference>
<dbReference type="Gene3D" id="1.50.40.10">
    <property type="entry name" value="Mitochondrial carrier domain"/>
    <property type="match status" value="2"/>
</dbReference>
<dbReference type="InterPro" id="IPR018108">
    <property type="entry name" value="MCP_transmembrane"/>
</dbReference>
<keyword evidence="6" id="KW-0999">Mitochondrion inner membrane</keyword>
<comment type="subcellular location">
    <subcellularLocation>
        <location evidence="1">Mitochondrion inner membrane</location>
        <topology evidence="1">Multi-pass membrane protein</topology>
    </subcellularLocation>
</comment>
<dbReference type="InterPro" id="IPR019191">
    <property type="entry name" value="Essential_protein_Yae1_N"/>
</dbReference>
<dbReference type="InterPro" id="IPR023395">
    <property type="entry name" value="MCP_dom_sf"/>
</dbReference>
<protein>
    <recommendedName>
        <fullName evidence="13">Essential protein Yae1 N-terminal domain-containing protein</fullName>
    </recommendedName>
</protein>
<name>A0A9P6Y9B8_RHIOR</name>
<proteinExistence type="inferred from homology"/>
<evidence type="ECO:0000256" key="9">
    <source>
        <dbReference type="ARBA" id="ARBA00023128"/>
    </source>
</evidence>
<gene>
    <name evidence="14" type="ORF">G6F51_007262</name>
</gene>
<dbReference type="PANTHER" id="PTHR45671">
    <property type="entry name" value="SOLUTE CARRIER FAMILY 25 (MITOCHONDRIAL CARRIER PHOSPHATE CARRIER), MEMBER 3, LIKE-RELATED-RELATED"/>
    <property type="match status" value="1"/>
</dbReference>
<evidence type="ECO:0000256" key="7">
    <source>
        <dbReference type="ARBA" id="ARBA00022946"/>
    </source>
</evidence>
<dbReference type="Pfam" id="PF09811">
    <property type="entry name" value="Yae1_N"/>
    <property type="match status" value="1"/>
</dbReference>
<keyword evidence="7" id="KW-0809">Transit peptide</keyword>
<dbReference type="FunFam" id="1.50.40.10:FF:000005">
    <property type="entry name" value="Mitochondrial phosphate carrier protein 2"/>
    <property type="match status" value="1"/>
</dbReference>
<evidence type="ECO:0000256" key="11">
    <source>
        <dbReference type="PROSITE-ProRule" id="PRU00282"/>
    </source>
</evidence>
<keyword evidence="4 11" id="KW-0812">Transmembrane</keyword>
<keyword evidence="8" id="KW-1133">Transmembrane helix</keyword>
<evidence type="ECO:0000256" key="4">
    <source>
        <dbReference type="ARBA" id="ARBA00022692"/>
    </source>
</evidence>
<evidence type="ECO:0000256" key="8">
    <source>
        <dbReference type="ARBA" id="ARBA00022989"/>
    </source>
</evidence>
<organism evidence="14 15">
    <name type="scientific">Rhizopus oryzae</name>
    <name type="common">Mucormycosis agent</name>
    <name type="synonym">Rhizopus arrhizus var. delemar</name>
    <dbReference type="NCBI Taxonomy" id="64495"/>
    <lineage>
        <taxon>Eukaryota</taxon>
        <taxon>Fungi</taxon>
        <taxon>Fungi incertae sedis</taxon>
        <taxon>Mucoromycota</taxon>
        <taxon>Mucoromycotina</taxon>
        <taxon>Mucoromycetes</taxon>
        <taxon>Mucorales</taxon>
        <taxon>Mucorineae</taxon>
        <taxon>Rhizopodaceae</taxon>
        <taxon>Rhizopus</taxon>
    </lineage>
</organism>
<accession>A0A9P6Y9B8</accession>
<evidence type="ECO:0000259" key="13">
    <source>
        <dbReference type="Pfam" id="PF09811"/>
    </source>
</evidence>
<evidence type="ECO:0000256" key="5">
    <source>
        <dbReference type="ARBA" id="ARBA00022737"/>
    </source>
</evidence>
<feature type="repeat" description="Solcar" evidence="11">
    <location>
        <begin position="106"/>
        <end position="191"/>
    </location>
</feature>
<evidence type="ECO:0000256" key="2">
    <source>
        <dbReference type="ARBA" id="ARBA00006375"/>
    </source>
</evidence>
<evidence type="ECO:0000313" key="15">
    <source>
        <dbReference type="Proteomes" id="UP000717996"/>
    </source>
</evidence>
<dbReference type="GO" id="GO:0005743">
    <property type="term" value="C:mitochondrial inner membrane"/>
    <property type="evidence" value="ECO:0007669"/>
    <property type="project" value="UniProtKB-SubCell"/>
</dbReference>